<keyword evidence="3" id="KW-1185">Reference proteome</keyword>
<feature type="region of interest" description="Disordered" evidence="1">
    <location>
        <begin position="1"/>
        <end position="25"/>
    </location>
</feature>
<dbReference type="EMBL" id="JARBJD010000673">
    <property type="protein sequence ID" value="KAK2940442.1"/>
    <property type="molecule type" value="Genomic_DNA"/>
</dbReference>
<organism evidence="2 3">
    <name type="scientific">Blattamonas nauphoetae</name>
    <dbReference type="NCBI Taxonomy" id="2049346"/>
    <lineage>
        <taxon>Eukaryota</taxon>
        <taxon>Metamonada</taxon>
        <taxon>Preaxostyla</taxon>
        <taxon>Oxymonadida</taxon>
        <taxon>Blattamonas</taxon>
    </lineage>
</organism>
<protein>
    <submittedName>
        <fullName evidence="2">Uncharacterized protein</fullName>
    </submittedName>
</protein>
<name>A0ABQ9WLV3_9EUKA</name>
<comment type="caution">
    <text evidence="2">The sequence shown here is derived from an EMBL/GenBank/DDBJ whole genome shotgun (WGS) entry which is preliminary data.</text>
</comment>
<evidence type="ECO:0000313" key="3">
    <source>
        <dbReference type="Proteomes" id="UP001281761"/>
    </source>
</evidence>
<reference evidence="2 3" key="1">
    <citation type="journal article" date="2022" name="bioRxiv">
        <title>Genomics of Preaxostyla Flagellates Illuminates Evolutionary Transitions and the Path Towards Mitochondrial Loss.</title>
        <authorList>
            <person name="Novak L.V.F."/>
            <person name="Treitli S.C."/>
            <person name="Pyrih J."/>
            <person name="Halakuc P."/>
            <person name="Pipaliya S.V."/>
            <person name="Vacek V."/>
            <person name="Brzon O."/>
            <person name="Soukal P."/>
            <person name="Eme L."/>
            <person name="Dacks J.B."/>
            <person name="Karnkowska A."/>
            <person name="Elias M."/>
            <person name="Hampl V."/>
        </authorList>
    </citation>
    <scope>NUCLEOTIDE SEQUENCE [LARGE SCALE GENOMIC DNA]</scope>
    <source>
        <strain evidence="2">NAU3</strain>
        <tissue evidence="2">Gut</tissue>
    </source>
</reference>
<accession>A0ABQ9WLV3</accession>
<sequence length="169" mass="19063">MSLSETLYSRLHSQQNPFNPKPMDKTAVKQKITRGLVLLAREKPHSEILSKLTSHWVLFDANDDVLFRLNTPKDIATISQPQMEGGGREVRQNEEQRWVPPEEADRKEIVDASHGTVFGSALSCGKLRLVLFLRGDRCDQRSATTGSGILPKMDRVSRNGRTDRELPPD</sequence>
<feature type="compositionally biased region" description="Polar residues" evidence="1">
    <location>
        <begin position="1"/>
        <end position="18"/>
    </location>
</feature>
<proteinExistence type="predicted"/>
<feature type="region of interest" description="Disordered" evidence="1">
    <location>
        <begin position="143"/>
        <end position="169"/>
    </location>
</feature>
<gene>
    <name evidence="2" type="ORF">BLNAU_24650</name>
</gene>
<evidence type="ECO:0000256" key="1">
    <source>
        <dbReference type="SAM" id="MobiDB-lite"/>
    </source>
</evidence>
<dbReference type="Proteomes" id="UP001281761">
    <property type="component" value="Unassembled WGS sequence"/>
</dbReference>
<feature type="compositionally biased region" description="Basic and acidic residues" evidence="1">
    <location>
        <begin position="152"/>
        <end position="169"/>
    </location>
</feature>
<evidence type="ECO:0000313" key="2">
    <source>
        <dbReference type="EMBL" id="KAK2940442.1"/>
    </source>
</evidence>